<dbReference type="AlphaFoldDB" id="A0A552WPF4"/>
<accession>A0A552WPF4</accession>
<dbReference type="SUPFAM" id="SSF53850">
    <property type="entry name" value="Periplasmic binding protein-like II"/>
    <property type="match status" value="1"/>
</dbReference>
<proteinExistence type="predicted"/>
<dbReference type="Proteomes" id="UP000318693">
    <property type="component" value="Unassembled WGS sequence"/>
</dbReference>
<dbReference type="Gene3D" id="3.90.76.10">
    <property type="entry name" value="Dipeptide-binding Protein, Domain 1"/>
    <property type="match status" value="1"/>
</dbReference>
<evidence type="ECO:0000313" key="5">
    <source>
        <dbReference type="Proteomes" id="UP000318693"/>
    </source>
</evidence>
<dbReference type="CDD" id="cd08501">
    <property type="entry name" value="PBP2_Lpqw"/>
    <property type="match status" value="1"/>
</dbReference>
<evidence type="ECO:0000313" key="4">
    <source>
        <dbReference type="EMBL" id="TRW44668.1"/>
    </source>
</evidence>
<feature type="domain" description="Solute-binding protein family 5" evidence="3">
    <location>
        <begin position="155"/>
        <end position="504"/>
    </location>
</feature>
<sequence>MRRRRAARGRRGRIAPDVAPAGPPPAADVEKGHGRMRRSTAALAAGAALALALAGCAGSADPGATPSPTPSGTAAEAGAGVADVNATPREELADGGVLRQAVAALPTQWNPLHVGGTAETFTQVRGPMSVTNFDTDAEGVPTPNTNFLVDVDESSTDGRQVITLHLNPDAVWNNGDPITWADYAATVAACNGQQPELQCATGLFAAVETVTQGETEFDVVVSFATPFPDWPALLGTVLPAAGVADAAVFNTGWLDHPEEWFTGPFKLAELDTDQQVATLVPNENWWGPEPVLDEIQYRAVAPEATATAFANNEIDVFDIGADPNAYQLARQVPGAEVRQAGGVDWRQFTFNSTAGHLPDQAVRQAIVRALDRDAIAAASLAGLPEELQRPLNNHIFMFGQEGYEDNAGDFAHDPASAATALDAAGWVLDEATGVRERDGEPLTVRFTVFTGIPASETEGQLVQAQLREVGIDVQLDHVPEAAFNDTLNNGDFEIIAFSWFGSAFPLLGLGNIYGDPATTPMNYAHLATPGLDELIGQIATETDHATRLDLADQADELIWDAVHTLPLYQRPQLVAAVNDLANVGAPGLSSTRPEDWGFVAE</sequence>
<keyword evidence="5" id="KW-1185">Reference proteome</keyword>
<comment type="caution">
    <text evidence="4">The sequence shown here is derived from an EMBL/GenBank/DDBJ whole genome shotgun (WGS) entry which is preliminary data.</text>
</comment>
<feature type="region of interest" description="Disordered" evidence="1">
    <location>
        <begin position="57"/>
        <end position="78"/>
    </location>
</feature>
<feature type="region of interest" description="Disordered" evidence="1">
    <location>
        <begin position="1"/>
        <end position="38"/>
    </location>
</feature>
<name>A0A552WPF4_9MICO</name>
<keyword evidence="2" id="KW-1133">Transmembrane helix</keyword>
<protein>
    <submittedName>
        <fullName evidence="4">ABC transporter family substrate-binding protein</fullName>
    </submittedName>
</protein>
<reference evidence="4 5" key="1">
    <citation type="submission" date="2019-07" db="EMBL/GenBank/DDBJ databases">
        <title>Georgenia wutianyii sp. nov. and Georgenia *** sp. nov. isolated from plateau pika (Ochotona curzoniae) in the Qinghai-Tibet plateau of China.</title>
        <authorList>
            <person name="Tian Z."/>
        </authorList>
    </citation>
    <scope>NUCLEOTIDE SEQUENCE [LARGE SCALE GENOMIC DNA]</scope>
    <source>
        <strain evidence="4 5">Z446</strain>
    </source>
</reference>
<dbReference type="GO" id="GO:1904680">
    <property type="term" value="F:peptide transmembrane transporter activity"/>
    <property type="evidence" value="ECO:0007669"/>
    <property type="project" value="TreeGrafter"/>
</dbReference>
<dbReference type="Gene3D" id="3.10.105.10">
    <property type="entry name" value="Dipeptide-binding Protein, Domain 3"/>
    <property type="match status" value="1"/>
</dbReference>
<dbReference type="PANTHER" id="PTHR30290:SF65">
    <property type="entry name" value="MONOACYL PHOSPHATIDYLINOSITOL TETRAMANNOSIDE-BINDING PROTEIN LPQW-RELATED"/>
    <property type="match status" value="1"/>
</dbReference>
<keyword evidence="2" id="KW-0472">Membrane</keyword>
<dbReference type="InterPro" id="IPR039424">
    <property type="entry name" value="SBP_5"/>
</dbReference>
<gene>
    <name evidence="4" type="ORF">FJ693_12575</name>
</gene>
<evidence type="ECO:0000256" key="1">
    <source>
        <dbReference type="SAM" id="MobiDB-lite"/>
    </source>
</evidence>
<dbReference type="Pfam" id="PF00496">
    <property type="entry name" value="SBP_bac_5"/>
    <property type="match status" value="1"/>
</dbReference>
<evidence type="ECO:0000256" key="2">
    <source>
        <dbReference type="SAM" id="Phobius"/>
    </source>
</evidence>
<feature type="compositionally biased region" description="Basic residues" evidence="1">
    <location>
        <begin position="1"/>
        <end position="13"/>
    </location>
</feature>
<feature type="compositionally biased region" description="Low complexity" evidence="1">
    <location>
        <begin position="57"/>
        <end position="75"/>
    </location>
</feature>
<dbReference type="GO" id="GO:0015833">
    <property type="term" value="P:peptide transport"/>
    <property type="evidence" value="ECO:0007669"/>
    <property type="project" value="TreeGrafter"/>
</dbReference>
<organism evidence="4 5">
    <name type="scientific">Georgenia yuyongxinii</name>
    <dbReference type="NCBI Taxonomy" id="2589797"/>
    <lineage>
        <taxon>Bacteria</taxon>
        <taxon>Bacillati</taxon>
        <taxon>Actinomycetota</taxon>
        <taxon>Actinomycetes</taxon>
        <taxon>Micrococcales</taxon>
        <taxon>Bogoriellaceae</taxon>
        <taxon>Georgenia</taxon>
    </lineage>
</organism>
<feature type="transmembrane region" description="Helical" evidence="2">
    <location>
        <begin position="41"/>
        <end position="60"/>
    </location>
</feature>
<keyword evidence="2" id="KW-0812">Transmembrane</keyword>
<dbReference type="EMBL" id="VJXR01000038">
    <property type="protein sequence ID" value="TRW44668.1"/>
    <property type="molecule type" value="Genomic_DNA"/>
</dbReference>
<dbReference type="Gene3D" id="3.40.190.10">
    <property type="entry name" value="Periplasmic binding protein-like II"/>
    <property type="match status" value="1"/>
</dbReference>
<dbReference type="PANTHER" id="PTHR30290">
    <property type="entry name" value="PERIPLASMIC BINDING COMPONENT OF ABC TRANSPORTER"/>
    <property type="match status" value="1"/>
</dbReference>
<dbReference type="InterPro" id="IPR000914">
    <property type="entry name" value="SBP_5_dom"/>
</dbReference>
<evidence type="ECO:0000259" key="3">
    <source>
        <dbReference type="Pfam" id="PF00496"/>
    </source>
</evidence>